<dbReference type="OrthoDB" id="9802811at2"/>
<dbReference type="EC" id="2.7.4.16" evidence="2"/>
<evidence type="ECO:0000259" key="3">
    <source>
        <dbReference type="Pfam" id="PF00586"/>
    </source>
</evidence>
<feature type="binding site" evidence="2">
    <location>
        <position position="86"/>
    </location>
    <ligand>
        <name>Mg(2+)</name>
        <dbReference type="ChEBI" id="CHEBI:18420"/>
        <label>3</label>
    </ligand>
</feature>
<dbReference type="Pfam" id="PF00586">
    <property type="entry name" value="AIRS"/>
    <property type="match status" value="1"/>
</dbReference>
<feature type="binding site" evidence="2">
    <location>
        <position position="116"/>
    </location>
    <ligand>
        <name>ATP</name>
        <dbReference type="ChEBI" id="CHEBI:30616"/>
    </ligand>
</feature>
<comment type="pathway">
    <text evidence="2">Cofactor biosynthesis; thiamine diphosphate biosynthesis; thiamine diphosphate from thiamine phosphate: step 1/1.</text>
</comment>
<dbReference type="GO" id="GO:0009030">
    <property type="term" value="F:thiamine-phosphate kinase activity"/>
    <property type="evidence" value="ECO:0007669"/>
    <property type="project" value="UniProtKB-UniRule"/>
</dbReference>
<dbReference type="NCBIfam" id="TIGR01379">
    <property type="entry name" value="thiL"/>
    <property type="match status" value="1"/>
</dbReference>
<feature type="binding site" evidence="2">
    <location>
        <position position="57"/>
    </location>
    <ligand>
        <name>Mg(2+)</name>
        <dbReference type="ChEBI" id="CHEBI:18420"/>
        <label>2</label>
    </ligand>
</feature>
<dbReference type="InterPro" id="IPR016188">
    <property type="entry name" value="PurM-like_N"/>
</dbReference>
<dbReference type="Proteomes" id="UP000011174">
    <property type="component" value="Chromosome"/>
</dbReference>
<feature type="binding site" evidence="2">
    <location>
        <position position="237"/>
    </location>
    <ligand>
        <name>Mg(2+)</name>
        <dbReference type="ChEBI" id="CHEBI:18420"/>
        <label>3</label>
    </ligand>
</feature>
<dbReference type="SUPFAM" id="SSF55326">
    <property type="entry name" value="PurM N-terminal domain-like"/>
    <property type="match status" value="1"/>
</dbReference>
<gene>
    <name evidence="2 4" type="primary">thiL</name>
    <name evidence="4" type="ORF">ASNER_070</name>
</gene>
<evidence type="ECO:0000256" key="2">
    <source>
        <dbReference type="HAMAP-Rule" id="MF_02128"/>
    </source>
</evidence>
<dbReference type="UniPathway" id="UPA00060">
    <property type="reaction ID" value="UER00142"/>
</dbReference>
<feature type="binding site" evidence="2">
    <location>
        <position position="86"/>
    </location>
    <ligand>
        <name>Mg(2+)</name>
        <dbReference type="ChEBI" id="CHEBI:18420"/>
        <label>2</label>
    </ligand>
</feature>
<feature type="binding site" evidence="2">
    <location>
        <position position="239"/>
    </location>
    <ligand>
        <name>ATP</name>
        <dbReference type="ChEBI" id="CHEBI:30616"/>
    </ligand>
</feature>
<feature type="binding site" evidence="2">
    <location>
        <position position="57"/>
    </location>
    <ligand>
        <name>Mg(2+)</name>
        <dbReference type="ChEBI" id="CHEBI:18420"/>
        <label>1</label>
    </ligand>
</feature>
<dbReference type="STRING" id="1133592.ASNER_070"/>
<proteinExistence type="inferred from homology"/>
<comment type="function">
    <text evidence="2">Catalyzes the ATP-dependent phosphorylation of thiamine-monophosphate (TMP) to form thiamine-pyrophosphate (TPP), the active form of vitamin B1.</text>
</comment>
<name>L7VJG7_9FLAO</name>
<dbReference type="GO" id="GO:0009228">
    <property type="term" value="P:thiamine biosynthetic process"/>
    <property type="evidence" value="ECO:0007669"/>
    <property type="project" value="UniProtKB-KW"/>
</dbReference>
<keyword evidence="2" id="KW-0067">ATP-binding</keyword>
<feature type="binding site" evidence="2">
    <location>
        <position position="64"/>
    </location>
    <ligand>
        <name>substrate</name>
    </ligand>
</feature>
<sequence>MFQERKTSTPLEKLGEFGIIKYLTQDINYHQFSSIIGIGDDAAVLDFKENKILVSTDLLIEGIHFNLAYTPLKHLGYKAVVVNISDIYAMNAKPTQITISIAVSNKFSLESLNEFYVGIKMACKHYKIDLIGGDTSSSNFGMIISMTAIGSAYQKDIVLRKGAAPNDLLVVSGDLGAAYLGLQILKREYEVFKTNPHIQPEYGGYEYVIQRQLKPEAPNKILSIFNTVDVKPSSMIDISDGLASEVLQICDMNNLGCRLFEGKLPIDPQTQLACEDLQLNPSIAVLSGGEDYELLFSISLKDYEKIKYQDYFSVIGYMTYLEEGAKIITKEGQLVSITAQGWDAFLKHA</sequence>
<feature type="binding site" evidence="2">
    <location>
        <position position="290"/>
    </location>
    <ligand>
        <name>substrate</name>
    </ligand>
</feature>
<keyword evidence="2" id="KW-0808">Transferase</keyword>
<dbReference type="PIRSF" id="PIRSF005303">
    <property type="entry name" value="Thiam_monoph_kin"/>
    <property type="match status" value="1"/>
</dbReference>
<accession>L7VJG7</accession>
<dbReference type="InterPro" id="IPR036921">
    <property type="entry name" value="PurM-like_N_sf"/>
</dbReference>
<dbReference type="EMBL" id="CP003263">
    <property type="protein sequence ID" value="AGC66844.1"/>
    <property type="molecule type" value="Genomic_DNA"/>
</dbReference>
<dbReference type="HOGENOM" id="CLU_046964_1_0_10"/>
<keyword evidence="5" id="KW-1185">Reference proteome</keyword>
<dbReference type="HAMAP" id="MF_02128">
    <property type="entry name" value="TMP_kinase"/>
    <property type="match status" value="1"/>
</dbReference>
<keyword evidence="2" id="KW-0479">Metal-binding</keyword>
<comment type="catalytic activity">
    <reaction evidence="2">
        <text>thiamine phosphate + ATP = thiamine diphosphate + ADP</text>
        <dbReference type="Rhea" id="RHEA:15913"/>
        <dbReference type="ChEBI" id="CHEBI:30616"/>
        <dbReference type="ChEBI" id="CHEBI:37575"/>
        <dbReference type="ChEBI" id="CHEBI:58937"/>
        <dbReference type="ChEBI" id="CHEBI:456216"/>
        <dbReference type="EC" id="2.7.4.16"/>
    </reaction>
</comment>
<evidence type="ECO:0000313" key="4">
    <source>
        <dbReference type="EMBL" id="AGC66844.1"/>
    </source>
</evidence>
<feature type="binding site" evidence="2">
    <location>
        <position position="55"/>
    </location>
    <ligand>
        <name>Mg(2+)</name>
        <dbReference type="ChEBI" id="CHEBI:18420"/>
        <label>4</label>
    </ligand>
</feature>
<dbReference type="KEGG" id="udi:ASNER_070"/>
<dbReference type="GO" id="GO:0009229">
    <property type="term" value="P:thiamine diphosphate biosynthetic process"/>
    <property type="evidence" value="ECO:0007669"/>
    <property type="project" value="UniProtKB-UniRule"/>
</dbReference>
<keyword evidence="1 2" id="KW-0784">Thiamine biosynthesis</keyword>
<feature type="binding site" evidence="2">
    <location>
        <position position="86"/>
    </location>
    <ligand>
        <name>Mg(2+)</name>
        <dbReference type="ChEBI" id="CHEBI:18420"/>
        <label>4</label>
    </ligand>
</feature>
<keyword evidence="2 4" id="KW-0418">Kinase</keyword>
<dbReference type="GO" id="GO:0000287">
    <property type="term" value="F:magnesium ion binding"/>
    <property type="evidence" value="ECO:0007669"/>
    <property type="project" value="UniProtKB-UniRule"/>
</dbReference>
<dbReference type="PATRIC" id="fig|1133592.3.peg.63"/>
<feature type="domain" description="PurM-like N-terminal" evidence="3">
    <location>
        <begin position="39"/>
        <end position="151"/>
    </location>
</feature>
<comment type="miscellaneous">
    <text evidence="2">Reaction mechanism of ThiL seems to utilize a direct, inline transfer of the gamma-phosphate of ATP to TMP rather than a phosphorylated enzyme intermediate.</text>
</comment>
<feature type="binding site" evidence="2">
    <location>
        <position position="160"/>
    </location>
    <ligand>
        <name>ATP</name>
        <dbReference type="ChEBI" id="CHEBI:30616"/>
    </ligand>
</feature>
<dbReference type="Gene3D" id="3.90.650.10">
    <property type="entry name" value="PurM-like C-terminal domain"/>
    <property type="match status" value="1"/>
</dbReference>
<reference evidence="4 5" key="1">
    <citation type="journal article" date="2013" name="Environ. Microbiol.">
        <title>The nutrient supplying capabilities of Uzinura, an endosymbiont of armoured scale insects.</title>
        <authorList>
            <person name="Sabree Z.L."/>
            <person name="Huang C.Y."/>
            <person name="Okusu A."/>
            <person name="Moran N.A."/>
            <person name="Normark B.B."/>
        </authorList>
    </citation>
    <scope>NUCLEOTIDE SEQUENCE [LARGE SCALE GENOMIC DNA]</scope>
    <source>
        <strain evidence="4 5">ASNER</strain>
    </source>
</reference>
<dbReference type="InterPro" id="IPR006283">
    <property type="entry name" value="ThiL-like"/>
</dbReference>
<evidence type="ECO:0000313" key="5">
    <source>
        <dbReference type="Proteomes" id="UP000011174"/>
    </source>
</evidence>
<dbReference type="SUPFAM" id="SSF56042">
    <property type="entry name" value="PurM C-terminal domain-like"/>
    <property type="match status" value="1"/>
</dbReference>
<comment type="similarity">
    <text evidence="2">Belongs to the thiamine-monophosphate kinase family.</text>
</comment>
<dbReference type="PANTHER" id="PTHR30270">
    <property type="entry name" value="THIAMINE-MONOPHOSPHATE KINASE"/>
    <property type="match status" value="1"/>
</dbReference>
<feature type="binding site" evidence="2">
    <location>
        <position position="240"/>
    </location>
    <ligand>
        <name>Mg(2+)</name>
        <dbReference type="ChEBI" id="CHEBI:18420"/>
        <label>5</label>
    </ligand>
</feature>
<dbReference type="GO" id="GO:0005524">
    <property type="term" value="F:ATP binding"/>
    <property type="evidence" value="ECO:0007669"/>
    <property type="project" value="UniProtKB-UniRule"/>
</dbReference>
<feature type="binding site" evidence="2">
    <location>
        <begin position="133"/>
        <end position="134"/>
    </location>
    <ligand>
        <name>ATP</name>
        <dbReference type="ChEBI" id="CHEBI:30616"/>
    </ligand>
</feature>
<feature type="binding site" evidence="2">
    <location>
        <position position="41"/>
    </location>
    <ligand>
        <name>Mg(2+)</name>
        <dbReference type="ChEBI" id="CHEBI:18420"/>
        <label>3</label>
    </ligand>
</feature>
<dbReference type="InterPro" id="IPR036676">
    <property type="entry name" value="PurM-like_C_sf"/>
</dbReference>
<dbReference type="Gene3D" id="3.30.1330.10">
    <property type="entry name" value="PurM-like, N-terminal domain"/>
    <property type="match status" value="1"/>
</dbReference>
<feature type="binding site" evidence="2">
    <location>
        <position position="134"/>
    </location>
    <ligand>
        <name>Mg(2+)</name>
        <dbReference type="ChEBI" id="CHEBI:18420"/>
        <label>1</label>
    </ligand>
</feature>
<feature type="binding site" evidence="2">
    <location>
        <position position="342"/>
    </location>
    <ligand>
        <name>substrate</name>
    </ligand>
</feature>
<feature type="binding site" evidence="2">
    <location>
        <position position="56"/>
    </location>
    <ligand>
        <name>Mg(2+)</name>
        <dbReference type="ChEBI" id="CHEBI:18420"/>
        <label>1</label>
    </ligand>
</feature>
<dbReference type="CDD" id="cd02194">
    <property type="entry name" value="ThiL"/>
    <property type="match status" value="1"/>
</dbReference>
<keyword evidence="2" id="KW-0460">Magnesium</keyword>
<evidence type="ECO:0000256" key="1">
    <source>
        <dbReference type="ARBA" id="ARBA00022977"/>
    </source>
</evidence>
<protein>
    <recommendedName>
        <fullName evidence="2">Thiamine-monophosphate kinase</fullName>
        <shortName evidence="2">TMP kinase</shortName>
        <shortName evidence="2">Thiamine-phosphate kinase</shortName>
        <ecNumber evidence="2">2.7.4.16</ecNumber>
    </recommendedName>
</protein>
<keyword evidence="2" id="KW-0547">Nucleotide-binding</keyword>
<dbReference type="PANTHER" id="PTHR30270:SF0">
    <property type="entry name" value="THIAMINE-MONOPHOSPHATE KINASE"/>
    <property type="match status" value="1"/>
</dbReference>
<feature type="binding site" evidence="2">
    <location>
        <position position="41"/>
    </location>
    <ligand>
        <name>Mg(2+)</name>
        <dbReference type="ChEBI" id="CHEBI:18420"/>
        <label>4</label>
    </ligand>
</feature>
<organism evidence="4 5">
    <name type="scientific">Candidatus Uzinura diaspidicola str. ASNER</name>
    <dbReference type="NCBI Taxonomy" id="1133592"/>
    <lineage>
        <taxon>Bacteria</taxon>
        <taxon>Pseudomonadati</taxon>
        <taxon>Bacteroidota</taxon>
        <taxon>Flavobacteriia</taxon>
        <taxon>Flavobacteriales</taxon>
        <taxon>Candidatus Uzinura</taxon>
    </lineage>
</organism>
<dbReference type="AlphaFoldDB" id="L7VJG7"/>